<dbReference type="Proteomes" id="UP000694892">
    <property type="component" value="Chromosome 7S"/>
</dbReference>
<keyword evidence="2" id="KW-0732">Signal</keyword>
<feature type="chain" id="PRO_5037953019" description="Secreted protein" evidence="2">
    <location>
        <begin position="20"/>
        <end position="78"/>
    </location>
</feature>
<proteinExistence type="predicted"/>
<dbReference type="EMBL" id="CM004479">
    <property type="protein sequence ID" value="OCT69679.1"/>
    <property type="molecule type" value="Genomic_DNA"/>
</dbReference>
<feature type="compositionally biased region" description="Basic and acidic residues" evidence="1">
    <location>
        <begin position="29"/>
        <end position="48"/>
    </location>
</feature>
<evidence type="ECO:0000256" key="1">
    <source>
        <dbReference type="SAM" id="MobiDB-lite"/>
    </source>
</evidence>
<evidence type="ECO:0000256" key="2">
    <source>
        <dbReference type="SAM" id="SignalP"/>
    </source>
</evidence>
<feature type="signal peptide" evidence="2">
    <location>
        <begin position="1"/>
        <end position="19"/>
    </location>
</feature>
<accession>A0A974H9F0</accession>
<evidence type="ECO:0008006" key="5">
    <source>
        <dbReference type="Google" id="ProtNLM"/>
    </source>
</evidence>
<evidence type="ECO:0000313" key="3">
    <source>
        <dbReference type="EMBL" id="OCT69679.1"/>
    </source>
</evidence>
<sequence length="78" mass="8348">MNPKLSSVLLNISASLAWGQNVGDAGALGRREGEYGRDTGTEKKGRSVREIGVRERHFVGYMIIKGKEGGGVGRECGK</sequence>
<gene>
    <name evidence="3" type="ORF">XELAEV_18036603mg</name>
</gene>
<evidence type="ECO:0000313" key="4">
    <source>
        <dbReference type="Proteomes" id="UP000694892"/>
    </source>
</evidence>
<dbReference type="AlphaFoldDB" id="A0A974H9F0"/>
<reference evidence="4" key="1">
    <citation type="journal article" date="2016" name="Nature">
        <title>Genome evolution in the allotetraploid frog Xenopus laevis.</title>
        <authorList>
            <person name="Session A.M."/>
            <person name="Uno Y."/>
            <person name="Kwon T."/>
            <person name="Chapman J.A."/>
            <person name="Toyoda A."/>
            <person name="Takahashi S."/>
            <person name="Fukui A."/>
            <person name="Hikosaka A."/>
            <person name="Suzuki A."/>
            <person name="Kondo M."/>
            <person name="van Heeringen S.J."/>
            <person name="Quigley I."/>
            <person name="Heinz S."/>
            <person name="Ogino H."/>
            <person name="Ochi H."/>
            <person name="Hellsten U."/>
            <person name="Lyons J.B."/>
            <person name="Simakov O."/>
            <person name="Putnam N."/>
            <person name="Stites J."/>
            <person name="Kuroki Y."/>
            <person name="Tanaka T."/>
            <person name="Michiue T."/>
            <person name="Watanabe M."/>
            <person name="Bogdanovic O."/>
            <person name="Lister R."/>
            <person name="Georgiou G."/>
            <person name="Paranjpe S.S."/>
            <person name="van Kruijsbergen I."/>
            <person name="Shu S."/>
            <person name="Carlson J."/>
            <person name="Kinoshita T."/>
            <person name="Ohta Y."/>
            <person name="Mawaribuchi S."/>
            <person name="Jenkins J."/>
            <person name="Grimwood J."/>
            <person name="Schmutz J."/>
            <person name="Mitros T."/>
            <person name="Mozaffari S.V."/>
            <person name="Suzuki Y."/>
            <person name="Haramoto Y."/>
            <person name="Yamamoto T.S."/>
            <person name="Takagi C."/>
            <person name="Heald R."/>
            <person name="Miller K."/>
            <person name="Haudenschild C."/>
            <person name="Kitzman J."/>
            <person name="Nakayama T."/>
            <person name="Izutsu Y."/>
            <person name="Robert J."/>
            <person name="Fortriede J."/>
            <person name="Burns K."/>
            <person name="Lotay V."/>
            <person name="Karimi K."/>
            <person name="Yasuoka Y."/>
            <person name="Dichmann D.S."/>
            <person name="Flajnik M.F."/>
            <person name="Houston D.W."/>
            <person name="Shendure J."/>
            <person name="DuPasquier L."/>
            <person name="Vize P.D."/>
            <person name="Zorn A.M."/>
            <person name="Ito M."/>
            <person name="Marcotte E.M."/>
            <person name="Wallingford J.B."/>
            <person name="Ito Y."/>
            <person name="Asashima M."/>
            <person name="Ueno N."/>
            <person name="Matsuda Y."/>
            <person name="Veenstra G.J."/>
            <person name="Fujiyama A."/>
            <person name="Harland R.M."/>
            <person name="Taira M."/>
            <person name="Rokhsar D.S."/>
        </authorList>
    </citation>
    <scope>NUCLEOTIDE SEQUENCE [LARGE SCALE GENOMIC DNA]</scope>
    <source>
        <strain evidence="4">J</strain>
    </source>
</reference>
<protein>
    <recommendedName>
        <fullName evidence="5">Secreted protein</fullName>
    </recommendedName>
</protein>
<feature type="region of interest" description="Disordered" evidence="1">
    <location>
        <begin position="25"/>
        <end position="48"/>
    </location>
</feature>
<name>A0A974H9F0_XENLA</name>
<organism evidence="3 4">
    <name type="scientific">Xenopus laevis</name>
    <name type="common">African clawed frog</name>
    <dbReference type="NCBI Taxonomy" id="8355"/>
    <lineage>
        <taxon>Eukaryota</taxon>
        <taxon>Metazoa</taxon>
        <taxon>Chordata</taxon>
        <taxon>Craniata</taxon>
        <taxon>Vertebrata</taxon>
        <taxon>Euteleostomi</taxon>
        <taxon>Amphibia</taxon>
        <taxon>Batrachia</taxon>
        <taxon>Anura</taxon>
        <taxon>Pipoidea</taxon>
        <taxon>Pipidae</taxon>
        <taxon>Xenopodinae</taxon>
        <taxon>Xenopus</taxon>
        <taxon>Xenopus</taxon>
    </lineage>
</organism>